<evidence type="ECO:0000313" key="3">
    <source>
        <dbReference type="Proteomes" id="UP000316095"/>
    </source>
</evidence>
<dbReference type="AlphaFoldDB" id="A0A5C5XM60"/>
<protein>
    <recommendedName>
        <fullName evidence="4">Prenyltransferase and squalene oxidase repeat protein</fullName>
    </recommendedName>
</protein>
<dbReference type="Proteomes" id="UP000316095">
    <property type="component" value="Unassembled WGS sequence"/>
</dbReference>
<gene>
    <name evidence="2" type="ORF">Pan54_42260</name>
</gene>
<keyword evidence="3" id="KW-1185">Reference proteome</keyword>
<dbReference type="EMBL" id="SJPG01000001">
    <property type="protein sequence ID" value="TWT63473.1"/>
    <property type="molecule type" value="Genomic_DNA"/>
</dbReference>
<organism evidence="2 3">
    <name type="scientific">Rubinisphaera italica</name>
    <dbReference type="NCBI Taxonomy" id="2527969"/>
    <lineage>
        <taxon>Bacteria</taxon>
        <taxon>Pseudomonadati</taxon>
        <taxon>Planctomycetota</taxon>
        <taxon>Planctomycetia</taxon>
        <taxon>Planctomycetales</taxon>
        <taxon>Planctomycetaceae</taxon>
        <taxon>Rubinisphaera</taxon>
    </lineage>
</organism>
<proteinExistence type="predicted"/>
<evidence type="ECO:0000256" key="1">
    <source>
        <dbReference type="SAM" id="MobiDB-lite"/>
    </source>
</evidence>
<sequence>MISKHLACCTYLAVFVSANLTFGQFKEPNYAPAQQGVIQSPRIIPKTTHSSNQELLKLVDEAIEVSSRRYLIANEHSPWQIYHGMNAYRHDFLVDYNGTLVPASDWLSQTNPQFRGLPWFEKTVHGGRAHRFTKPYHFEGHPNQSLALMVMCNFPYEHTFMTDDGPITIQNIIDNAKADLNPREELTWTLWFLTHYLDEDDTWMTRRGETWNLEKLVQNQINTQVTEAACGGTHNLYALSAARNNHVRNGGEIRGVWLQADQKIKRYLVAAKSLQRPDGSFPTNYFRGYGYPKSFSEQVASSGHMMEWIVVGADQTQLDDKWIEQGIQHISEKLIKYRDESAECGPLYHAVSALVLYRERMNGVAWPRPEQEPSSINPLPAASTLTKIQESPAASEPATMSPEQSLEAKPLPEQTAKKPIDVTEQAMDGKISISIDESDLSRKPVATKPVEILIAPEDATIIK</sequence>
<dbReference type="OrthoDB" id="228501at2"/>
<feature type="region of interest" description="Disordered" evidence="1">
    <location>
        <begin position="388"/>
        <end position="425"/>
    </location>
</feature>
<comment type="caution">
    <text evidence="2">The sequence shown here is derived from an EMBL/GenBank/DDBJ whole genome shotgun (WGS) entry which is preliminary data.</text>
</comment>
<reference evidence="2 3" key="1">
    <citation type="submission" date="2019-02" db="EMBL/GenBank/DDBJ databases">
        <title>Deep-cultivation of Planctomycetes and their phenomic and genomic characterization uncovers novel biology.</title>
        <authorList>
            <person name="Wiegand S."/>
            <person name="Jogler M."/>
            <person name="Boedeker C."/>
            <person name="Pinto D."/>
            <person name="Vollmers J."/>
            <person name="Rivas-Marin E."/>
            <person name="Kohn T."/>
            <person name="Peeters S.H."/>
            <person name="Heuer A."/>
            <person name="Rast P."/>
            <person name="Oberbeckmann S."/>
            <person name="Bunk B."/>
            <person name="Jeske O."/>
            <person name="Meyerdierks A."/>
            <person name="Storesund J.E."/>
            <person name="Kallscheuer N."/>
            <person name="Luecker S."/>
            <person name="Lage O.M."/>
            <person name="Pohl T."/>
            <person name="Merkel B.J."/>
            <person name="Hornburger P."/>
            <person name="Mueller R.-W."/>
            <person name="Bruemmer F."/>
            <person name="Labrenz M."/>
            <person name="Spormann A.M."/>
            <person name="Op Den Camp H."/>
            <person name="Overmann J."/>
            <person name="Amann R."/>
            <person name="Jetten M.S.M."/>
            <person name="Mascher T."/>
            <person name="Medema M.H."/>
            <person name="Devos D.P."/>
            <person name="Kaster A.-K."/>
            <person name="Ovreas L."/>
            <person name="Rohde M."/>
            <person name="Galperin M.Y."/>
            <person name="Jogler C."/>
        </authorList>
    </citation>
    <scope>NUCLEOTIDE SEQUENCE [LARGE SCALE GENOMIC DNA]</scope>
    <source>
        <strain evidence="2 3">Pan54</strain>
    </source>
</reference>
<evidence type="ECO:0008006" key="4">
    <source>
        <dbReference type="Google" id="ProtNLM"/>
    </source>
</evidence>
<evidence type="ECO:0000313" key="2">
    <source>
        <dbReference type="EMBL" id="TWT63473.1"/>
    </source>
</evidence>
<name>A0A5C5XM60_9PLAN</name>
<accession>A0A5C5XM60</accession>
<dbReference type="RefSeq" id="WP_146505213.1">
    <property type="nucleotide sequence ID" value="NZ_SJPG01000001.1"/>
</dbReference>